<dbReference type="Pfam" id="PF00646">
    <property type="entry name" value="F-box"/>
    <property type="match status" value="1"/>
</dbReference>
<proteinExistence type="predicted"/>
<dbReference type="Proteomes" id="UP000826656">
    <property type="component" value="Unassembled WGS sequence"/>
</dbReference>
<name>A0ABQ7V3D9_SOLTU</name>
<keyword evidence="1" id="KW-0472">Membrane</keyword>
<protein>
    <recommendedName>
        <fullName evidence="2">F-box domain-containing protein</fullName>
    </recommendedName>
</protein>
<dbReference type="SUPFAM" id="SSF81383">
    <property type="entry name" value="F-box domain"/>
    <property type="match status" value="1"/>
</dbReference>
<dbReference type="EMBL" id="JAIVGD010000015">
    <property type="protein sequence ID" value="KAH0758600.1"/>
    <property type="molecule type" value="Genomic_DNA"/>
</dbReference>
<dbReference type="InterPro" id="IPR032675">
    <property type="entry name" value="LRR_dom_sf"/>
</dbReference>
<dbReference type="PROSITE" id="PS50181">
    <property type="entry name" value="FBOX"/>
    <property type="match status" value="1"/>
</dbReference>
<evidence type="ECO:0000313" key="3">
    <source>
        <dbReference type="EMBL" id="KAH0758600.1"/>
    </source>
</evidence>
<dbReference type="PANTHER" id="PTHR34145">
    <property type="entry name" value="OS02G0105600 PROTEIN"/>
    <property type="match status" value="1"/>
</dbReference>
<reference evidence="3 4" key="1">
    <citation type="journal article" date="2021" name="bioRxiv">
        <title>Chromosome-scale and haplotype-resolved genome assembly of a tetraploid potato cultivar.</title>
        <authorList>
            <person name="Sun H."/>
            <person name="Jiao W.-B."/>
            <person name="Krause K."/>
            <person name="Campoy J.A."/>
            <person name="Goel M."/>
            <person name="Folz-Donahue K."/>
            <person name="Kukat C."/>
            <person name="Huettel B."/>
            <person name="Schneeberger K."/>
        </authorList>
    </citation>
    <scope>NUCLEOTIDE SEQUENCE [LARGE SCALE GENOMIC DNA]</scope>
    <source>
        <strain evidence="3">SolTubOtavaFocal</strain>
        <tissue evidence="3">Leaves</tissue>
    </source>
</reference>
<organism evidence="3 4">
    <name type="scientific">Solanum tuberosum</name>
    <name type="common">Potato</name>
    <dbReference type="NCBI Taxonomy" id="4113"/>
    <lineage>
        <taxon>Eukaryota</taxon>
        <taxon>Viridiplantae</taxon>
        <taxon>Streptophyta</taxon>
        <taxon>Embryophyta</taxon>
        <taxon>Tracheophyta</taxon>
        <taxon>Spermatophyta</taxon>
        <taxon>Magnoliopsida</taxon>
        <taxon>eudicotyledons</taxon>
        <taxon>Gunneridae</taxon>
        <taxon>Pentapetalae</taxon>
        <taxon>asterids</taxon>
        <taxon>lamiids</taxon>
        <taxon>Solanales</taxon>
        <taxon>Solanaceae</taxon>
        <taxon>Solanoideae</taxon>
        <taxon>Solaneae</taxon>
        <taxon>Solanum</taxon>
    </lineage>
</organism>
<dbReference type="InterPro" id="IPR055357">
    <property type="entry name" value="LRR_At1g61320_AtMIF1"/>
</dbReference>
<dbReference type="InterPro" id="IPR001810">
    <property type="entry name" value="F-box_dom"/>
</dbReference>
<keyword evidence="1" id="KW-1133">Transmembrane helix</keyword>
<dbReference type="InterPro" id="IPR036047">
    <property type="entry name" value="F-box-like_dom_sf"/>
</dbReference>
<sequence>MFQTEYKYKYKLYSPTYLVSLLFSFDGESLFVADLNLLLLLQCPELKTLELGDGDGDGGRFKFGLCRRSLFLLLAYTTTMGSFLNMSGLHAKEWCQKRVCIAKDRISQLPDEVLVHILSFLTVEEAANTSVLSRRWLSLWRYIDRLDFDATKPLDKVALQPKLQKRQMKKYLRWVSCTLQMCKGQRLDQFRVCFDLNKSARHEIDKWIDFAFSRNVQRLELDLLKGGDYIRTFENCYTFPAWLLGLGDSADSSSCIPHSNDLQILSPVKQNFKSLKVLLFKSVNVTGKVLEFFLHNCPFLETMVVHRSGTLVNLEVVGPSLKLRHLDIQYCYDVESLKICDTNLVTLRTSAGAKLLLKNVPMLVEVEISSAEFIHFLKDISSCLSCVISQLVVLHIHVLHSWEKLEHYNFPQLTKLKKFVLTTCREEDKSLLGCTPIIRAAPQLKEFELQLISTCSVQTNRECRKAAIKCRLYHLKVVKLWGFYSGAAHVELVRYFLENAIALEKIIFDPSIPMPTRFPLDSLFIKEAQTARDLAKLHLEGEVPPDIELVIL</sequence>
<accession>A0ABQ7V3D9</accession>
<keyword evidence="4" id="KW-1185">Reference proteome</keyword>
<gene>
    <name evidence="3" type="ORF">KY290_022093</name>
</gene>
<evidence type="ECO:0000313" key="4">
    <source>
        <dbReference type="Proteomes" id="UP000826656"/>
    </source>
</evidence>
<keyword evidence="1" id="KW-0812">Transmembrane</keyword>
<feature type="transmembrane region" description="Helical" evidence="1">
    <location>
        <begin position="70"/>
        <end position="91"/>
    </location>
</feature>
<comment type="caution">
    <text evidence="3">The sequence shown here is derived from an EMBL/GenBank/DDBJ whole genome shotgun (WGS) entry which is preliminary data.</text>
</comment>
<dbReference type="Gene3D" id="3.80.10.10">
    <property type="entry name" value="Ribonuclease Inhibitor"/>
    <property type="match status" value="1"/>
</dbReference>
<dbReference type="SMART" id="SM00256">
    <property type="entry name" value="FBOX"/>
    <property type="match status" value="1"/>
</dbReference>
<evidence type="ECO:0000256" key="1">
    <source>
        <dbReference type="SAM" id="Phobius"/>
    </source>
</evidence>
<dbReference type="CDD" id="cd22160">
    <property type="entry name" value="F-box_AtFBL13-like"/>
    <property type="match status" value="1"/>
</dbReference>
<dbReference type="Pfam" id="PF23622">
    <property type="entry name" value="LRR_At1g61320_AtMIF1"/>
    <property type="match status" value="1"/>
</dbReference>
<dbReference type="PANTHER" id="PTHR34145:SF68">
    <property type="entry name" value="FBD DOMAIN-CONTAINING PROTEIN"/>
    <property type="match status" value="1"/>
</dbReference>
<evidence type="ECO:0000259" key="2">
    <source>
        <dbReference type="PROSITE" id="PS50181"/>
    </source>
</evidence>
<dbReference type="InterPro" id="IPR053772">
    <property type="entry name" value="At1g61320/At1g61330-like"/>
</dbReference>
<dbReference type="SUPFAM" id="SSF52047">
    <property type="entry name" value="RNI-like"/>
    <property type="match status" value="1"/>
</dbReference>
<feature type="domain" description="F-box" evidence="2">
    <location>
        <begin position="103"/>
        <end position="139"/>
    </location>
</feature>
<dbReference type="InterPro" id="IPR053781">
    <property type="entry name" value="F-box_AtFBL13-like"/>
</dbReference>
<dbReference type="Gene3D" id="1.20.1280.50">
    <property type="match status" value="1"/>
</dbReference>